<evidence type="ECO:0000256" key="2">
    <source>
        <dbReference type="ARBA" id="ARBA00019898"/>
    </source>
</evidence>
<evidence type="ECO:0000256" key="6">
    <source>
        <dbReference type="ARBA" id="ARBA00023014"/>
    </source>
</evidence>
<dbReference type="InterPro" id="IPR036249">
    <property type="entry name" value="Thioredoxin-like_sf"/>
</dbReference>
<dbReference type="Pfam" id="PF01257">
    <property type="entry name" value="2Fe-2S_thioredx"/>
    <property type="match status" value="1"/>
</dbReference>
<evidence type="ECO:0000256" key="4">
    <source>
        <dbReference type="ARBA" id="ARBA00022723"/>
    </source>
</evidence>
<dbReference type="RefSeq" id="WP_370565425.1">
    <property type="nucleotide sequence ID" value="NZ_JBFWIB010000017.1"/>
</dbReference>
<dbReference type="Gene3D" id="1.10.10.1590">
    <property type="entry name" value="NADH-quinone oxidoreductase subunit E"/>
    <property type="match status" value="1"/>
</dbReference>
<evidence type="ECO:0000256" key="1">
    <source>
        <dbReference type="ARBA" id="ARBA00010643"/>
    </source>
</evidence>
<name>A0ABV4HT88_9GAMM</name>
<dbReference type="InterPro" id="IPR002023">
    <property type="entry name" value="NuoE-like"/>
</dbReference>
<dbReference type="SUPFAM" id="SSF52833">
    <property type="entry name" value="Thioredoxin-like"/>
    <property type="match status" value="1"/>
</dbReference>
<evidence type="ECO:0000256" key="8">
    <source>
        <dbReference type="ARBA" id="ARBA00032788"/>
    </source>
</evidence>
<proteinExistence type="inferred from homology"/>
<dbReference type="PANTHER" id="PTHR43342:SF1">
    <property type="entry name" value="BIFURCATING [FEFE] HYDROGENASE GAMMA SUBUNIT"/>
    <property type="match status" value="1"/>
</dbReference>
<evidence type="ECO:0000313" key="11">
    <source>
        <dbReference type="Proteomes" id="UP001566331"/>
    </source>
</evidence>
<dbReference type="CDD" id="cd03081">
    <property type="entry name" value="TRX_Fd_NuoE_FDH_gamma"/>
    <property type="match status" value="1"/>
</dbReference>
<comment type="cofactor">
    <cofactor evidence="9">
        <name>[2Fe-2S] cluster</name>
        <dbReference type="ChEBI" id="CHEBI:190135"/>
    </cofactor>
</comment>
<dbReference type="PANTHER" id="PTHR43342">
    <property type="entry name" value="NADH-QUINONE OXIDOREDUCTASE, E SUBUNIT"/>
    <property type="match status" value="1"/>
</dbReference>
<dbReference type="Gene3D" id="3.40.30.10">
    <property type="entry name" value="Glutaredoxin"/>
    <property type="match status" value="1"/>
</dbReference>
<dbReference type="Proteomes" id="UP001566331">
    <property type="component" value="Unassembled WGS sequence"/>
</dbReference>
<evidence type="ECO:0000256" key="3">
    <source>
        <dbReference type="ARBA" id="ARBA00022714"/>
    </source>
</evidence>
<keyword evidence="5" id="KW-0408">Iron</keyword>
<gene>
    <name evidence="10" type="ORF">AB6713_15365</name>
</gene>
<sequence>MGKRTRKIDSVTEVVPQLAASQQQAVATALERHRTRPGALLPILHEVQDALGYVPEGAVAPIAAALNISRADVHGTISFYHEFRTSPPGRHVLRLCGAEACQSMGARALERHARQRLGLAPGQRDSRDRRFTLEPVYCLGNCALSPALLLDGELYGRVTPQRFDELVDGCDVGTLEGSTA</sequence>
<comment type="caution">
    <text evidence="10">The sequence shown here is derived from an EMBL/GenBank/DDBJ whole genome shotgun (WGS) entry which is preliminary data.</text>
</comment>
<reference evidence="10 11" key="1">
    <citation type="submission" date="2024-07" db="EMBL/GenBank/DDBJ databases">
        <title>Luteimonas salilacus sp. nov., isolated from the shore soil of Salt Lake in Tibet of China.</title>
        <authorList>
            <person name="Zhang X."/>
            <person name="Li A."/>
        </authorList>
    </citation>
    <scope>NUCLEOTIDE SEQUENCE [LARGE SCALE GENOMIC DNA]</scope>
    <source>
        <strain evidence="10 11">B3-2-R+30</strain>
    </source>
</reference>
<accession>A0ABV4HT88</accession>
<evidence type="ECO:0000256" key="9">
    <source>
        <dbReference type="ARBA" id="ARBA00034078"/>
    </source>
</evidence>
<evidence type="ECO:0000313" key="10">
    <source>
        <dbReference type="EMBL" id="MEZ0475978.1"/>
    </source>
</evidence>
<evidence type="ECO:0000256" key="5">
    <source>
        <dbReference type="ARBA" id="ARBA00023004"/>
    </source>
</evidence>
<dbReference type="NCBIfam" id="NF004638">
    <property type="entry name" value="PRK05988.1"/>
    <property type="match status" value="1"/>
</dbReference>
<organism evidence="10 11">
    <name type="scientific">Luteimonas salinilitoris</name>
    <dbReference type="NCBI Taxonomy" id="3237697"/>
    <lineage>
        <taxon>Bacteria</taxon>
        <taxon>Pseudomonadati</taxon>
        <taxon>Pseudomonadota</taxon>
        <taxon>Gammaproteobacteria</taxon>
        <taxon>Lysobacterales</taxon>
        <taxon>Lysobacteraceae</taxon>
        <taxon>Luteimonas</taxon>
    </lineage>
</organism>
<dbReference type="InterPro" id="IPR028431">
    <property type="entry name" value="NADP_DH_HndA-like"/>
</dbReference>
<comment type="similarity">
    <text evidence="1">Belongs to the complex I 24 kDa subunit family.</text>
</comment>
<dbReference type="InterPro" id="IPR041921">
    <property type="entry name" value="NuoE_N"/>
</dbReference>
<keyword evidence="6" id="KW-0411">Iron-sulfur</keyword>
<evidence type="ECO:0000256" key="7">
    <source>
        <dbReference type="ARBA" id="ARBA00031580"/>
    </source>
</evidence>
<keyword evidence="3" id="KW-0001">2Fe-2S</keyword>
<keyword evidence="4" id="KW-0479">Metal-binding</keyword>
<keyword evidence="11" id="KW-1185">Reference proteome</keyword>
<protein>
    <recommendedName>
        <fullName evidence="2">NADH-quinone oxidoreductase subunit E</fullName>
    </recommendedName>
    <alternativeName>
        <fullName evidence="7">NADH dehydrogenase I subunit E</fullName>
    </alternativeName>
    <alternativeName>
        <fullName evidence="8">NDH-1 subunit E</fullName>
    </alternativeName>
</protein>
<dbReference type="PIRSF" id="PIRSF000216">
    <property type="entry name" value="NADH_DH_24kDa"/>
    <property type="match status" value="1"/>
</dbReference>
<dbReference type="EMBL" id="JBFWIC010000024">
    <property type="protein sequence ID" value="MEZ0475978.1"/>
    <property type="molecule type" value="Genomic_DNA"/>
</dbReference>